<protein>
    <submittedName>
        <fullName evidence="1">Transcription factor Fst12</fullName>
    </submittedName>
</protein>
<organism evidence="1 2">
    <name type="scientific">Purpureocillium lavendulum</name>
    <dbReference type="NCBI Taxonomy" id="1247861"/>
    <lineage>
        <taxon>Eukaryota</taxon>
        <taxon>Fungi</taxon>
        <taxon>Dikarya</taxon>
        <taxon>Ascomycota</taxon>
        <taxon>Pezizomycotina</taxon>
        <taxon>Sordariomycetes</taxon>
        <taxon>Hypocreomycetidae</taxon>
        <taxon>Hypocreales</taxon>
        <taxon>Ophiocordycipitaceae</taxon>
        <taxon>Purpureocillium</taxon>
    </lineage>
</organism>
<accession>A0AB34G5V9</accession>
<proteinExistence type="predicted"/>
<keyword evidence="2" id="KW-1185">Reference proteome</keyword>
<reference evidence="1" key="1">
    <citation type="submission" date="2023-01" db="EMBL/GenBank/DDBJ databases">
        <title>The growth and conidiation of Purpureocillium lavendulum are regulated by nitrogen source and histone H3K14 acetylation.</title>
        <authorList>
            <person name="Tang P."/>
            <person name="Han J."/>
            <person name="Zhang C."/>
            <person name="Tang P."/>
            <person name="Qi F."/>
            <person name="Zhang K."/>
            <person name="Liang L."/>
        </authorList>
    </citation>
    <scope>NUCLEOTIDE SEQUENCE</scope>
    <source>
        <strain evidence="1">YMF1.00683</strain>
    </source>
</reference>
<name>A0AB34G5V9_9HYPO</name>
<sequence>MADPTEESLTRITVTPQWQPVGRVIKPYVIATCAVSDAEVATPHLYQARILVDEVDGEKDDGSRPSRAEDFLGGDCTVPLTAALGGKLWFVFENLKFLPAARHHDIRFIIQIWQGEYSASENVWKQPKVLTRTLTRMFFVTQERSRIERNISPEEHQWDMEVVENVVKIRRIEPPLLASSSCFDMWREPRPVMHPLLNVGPWAATSHSKISIPFDC</sequence>
<evidence type="ECO:0000313" key="2">
    <source>
        <dbReference type="Proteomes" id="UP001163105"/>
    </source>
</evidence>
<evidence type="ECO:0000313" key="1">
    <source>
        <dbReference type="EMBL" id="KAJ6446509.1"/>
    </source>
</evidence>
<dbReference type="AlphaFoldDB" id="A0AB34G5V9"/>
<dbReference type="Proteomes" id="UP001163105">
    <property type="component" value="Unassembled WGS sequence"/>
</dbReference>
<gene>
    <name evidence="1" type="ORF">O9K51_01282</name>
</gene>
<dbReference type="EMBL" id="JAQHRD010000001">
    <property type="protein sequence ID" value="KAJ6446509.1"/>
    <property type="molecule type" value="Genomic_DNA"/>
</dbReference>
<comment type="caution">
    <text evidence="1">The sequence shown here is derived from an EMBL/GenBank/DDBJ whole genome shotgun (WGS) entry which is preliminary data.</text>
</comment>